<feature type="compositionally biased region" description="Pro residues" evidence="1">
    <location>
        <begin position="146"/>
        <end position="156"/>
    </location>
</feature>
<protein>
    <submittedName>
        <fullName evidence="2">Uncharacterized protein</fullName>
    </submittedName>
</protein>
<dbReference type="PANTHER" id="PTHR37182">
    <property type="entry name" value="F24J8.11 PROTEIN"/>
    <property type="match status" value="1"/>
</dbReference>
<dbReference type="eggNOG" id="ENOG502S6TW">
    <property type="taxonomic scope" value="Eukaryota"/>
</dbReference>
<accession>V7C6I1</accession>
<dbReference type="OMA" id="PTPRVCC"/>
<evidence type="ECO:0000313" key="2">
    <source>
        <dbReference type="EMBL" id="ESW25719.1"/>
    </source>
</evidence>
<dbReference type="GO" id="GO:0009543">
    <property type="term" value="C:chloroplast thylakoid lumen"/>
    <property type="evidence" value="ECO:0007669"/>
    <property type="project" value="EnsemblPlants"/>
</dbReference>
<dbReference type="STRING" id="3885.V7C6I1"/>
<evidence type="ECO:0000256" key="1">
    <source>
        <dbReference type="SAM" id="MobiDB-lite"/>
    </source>
</evidence>
<reference evidence="3" key="1">
    <citation type="journal article" date="2014" name="Nat. Genet.">
        <title>A reference genome for common bean and genome-wide analysis of dual domestications.</title>
        <authorList>
            <person name="Schmutz J."/>
            <person name="McClean P.E."/>
            <person name="Mamidi S."/>
            <person name="Wu G.A."/>
            <person name="Cannon S.B."/>
            <person name="Grimwood J."/>
            <person name="Jenkins J."/>
            <person name="Shu S."/>
            <person name="Song Q."/>
            <person name="Chavarro C."/>
            <person name="Torres-Torres M."/>
            <person name="Geffroy V."/>
            <person name="Moghaddam S.M."/>
            <person name="Gao D."/>
            <person name="Abernathy B."/>
            <person name="Barry K."/>
            <person name="Blair M."/>
            <person name="Brick M.A."/>
            <person name="Chovatia M."/>
            <person name="Gepts P."/>
            <person name="Goodstein D.M."/>
            <person name="Gonzales M."/>
            <person name="Hellsten U."/>
            <person name="Hyten D.L."/>
            <person name="Jia G."/>
            <person name="Kelly J.D."/>
            <person name="Kudrna D."/>
            <person name="Lee R."/>
            <person name="Richard M.M."/>
            <person name="Miklas P.N."/>
            <person name="Osorno J.M."/>
            <person name="Rodrigues J."/>
            <person name="Thareau V."/>
            <person name="Urrea C.A."/>
            <person name="Wang M."/>
            <person name="Yu Y."/>
            <person name="Zhang M."/>
            <person name="Wing R.A."/>
            <person name="Cregan P.B."/>
            <person name="Rokhsar D.S."/>
            <person name="Jackson S.A."/>
        </authorList>
    </citation>
    <scope>NUCLEOTIDE SEQUENCE [LARGE SCALE GENOMIC DNA]</scope>
    <source>
        <strain evidence="3">cv. G19833</strain>
    </source>
</reference>
<feature type="compositionally biased region" description="Basic and acidic residues" evidence="1">
    <location>
        <begin position="127"/>
        <end position="136"/>
    </location>
</feature>
<proteinExistence type="predicted"/>
<organism evidence="2 3">
    <name type="scientific">Phaseolus vulgaris</name>
    <name type="common">Kidney bean</name>
    <name type="synonym">French bean</name>
    <dbReference type="NCBI Taxonomy" id="3885"/>
    <lineage>
        <taxon>Eukaryota</taxon>
        <taxon>Viridiplantae</taxon>
        <taxon>Streptophyta</taxon>
        <taxon>Embryophyta</taxon>
        <taxon>Tracheophyta</taxon>
        <taxon>Spermatophyta</taxon>
        <taxon>Magnoliopsida</taxon>
        <taxon>eudicotyledons</taxon>
        <taxon>Gunneridae</taxon>
        <taxon>Pentapetalae</taxon>
        <taxon>rosids</taxon>
        <taxon>fabids</taxon>
        <taxon>Fabales</taxon>
        <taxon>Fabaceae</taxon>
        <taxon>Papilionoideae</taxon>
        <taxon>50 kb inversion clade</taxon>
        <taxon>NPAAA clade</taxon>
        <taxon>indigoferoid/millettioid clade</taxon>
        <taxon>Phaseoleae</taxon>
        <taxon>Phaseolus</taxon>
    </lineage>
</organism>
<dbReference type="AlphaFoldDB" id="V7C6I1"/>
<dbReference type="SMR" id="V7C6I1"/>
<evidence type="ECO:0000313" key="3">
    <source>
        <dbReference type="Proteomes" id="UP000000226"/>
    </source>
</evidence>
<keyword evidence="3" id="KW-1185">Reference proteome</keyword>
<sequence>MAHLLTPPPTTAATPLSAARARKSLLYSWKNGHFPTSKVCCFHHQYQQSQPSSISDLNKVPPHRGHSLHRRTLVGLSGAAVVGLGLVDEQRASGAARRPPPPPTEKKDPSVSGVMAKILASKRRKEAMKEEVDMLRARGKSVNKEAPPPPPPPPPE</sequence>
<dbReference type="Proteomes" id="UP000000226">
    <property type="component" value="Chromosome 3"/>
</dbReference>
<dbReference type="EMBL" id="CM002290">
    <property type="protein sequence ID" value="ESW25719.1"/>
    <property type="molecule type" value="Genomic_DNA"/>
</dbReference>
<dbReference type="OrthoDB" id="785928at2759"/>
<name>V7C6I1_PHAVU</name>
<dbReference type="Gramene" id="ESW25719">
    <property type="protein sequence ID" value="ESW25719"/>
    <property type="gene ID" value="PHAVU_003G059800g"/>
</dbReference>
<dbReference type="PANTHER" id="PTHR37182:SF2">
    <property type="entry name" value="F24J8.11 PROTEIN"/>
    <property type="match status" value="1"/>
</dbReference>
<feature type="region of interest" description="Disordered" evidence="1">
    <location>
        <begin position="91"/>
        <end position="156"/>
    </location>
</feature>
<gene>
    <name evidence="2" type="ORF">PHAVU_003G059800g</name>
</gene>